<keyword evidence="3" id="KW-1185">Reference proteome</keyword>
<dbReference type="Gene3D" id="2.40.160.20">
    <property type="match status" value="1"/>
</dbReference>
<evidence type="ECO:0000256" key="1">
    <source>
        <dbReference type="SAM" id="SignalP"/>
    </source>
</evidence>
<evidence type="ECO:0000313" key="3">
    <source>
        <dbReference type="Proteomes" id="UP001597512"/>
    </source>
</evidence>
<evidence type="ECO:0000313" key="2">
    <source>
        <dbReference type="EMBL" id="MFD2937297.1"/>
    </source>
</evidence>
<dbReference type="EMBL" id="JBHUOM010000024">
    <property type="protein sequence ID" value="MFD2937297.1"/>
    <property type="molecule type" value="Genomic_DNA"/>
</dbReference>
<name>A0ABW6ARR5_9BACT</name>
<sequence>MKNSLLFGAIMLMLNAPSVAQSRFSLASAYWFKYNPYSSQATYTYNGSTTQILASGYSIVSSFGLTARYRFNPRWDVSIGALYYRDANHNKSPQGPYGDFSPFISKGWQLPLLVNYRLTDRRLSPYFSTGVIFARSNTFTGRPITTDGVVGVGLIYRLDAGLSLLVQPTASYSFYRPASDAVYSLTQYSSYSLGLQTQLIWSF</sequence>
<dbReference type="RefSeq" id="WP_381507122.1">
    <property type="nucleotide sequence ID" value="NZ_JBHUOM010000024.1"/>
</dbReference>
<proteinExistence type="predicted"/>
<dbReference type="Proteomes" id="UP001597512">
    <property type="component" value="Unassembled WGS sequence"/>
</dbReference>
<keyword evidence="1" id="KW-0732">Signal</keyword>
<organism evidence="2 3">
    <name type="scientific">Spirosoma flavum</name>
    <dbReference type="NCBI Taxonomy" id="2048557"/>
    <lineage>
        <taxon>Bacteria</taxon>
        <taxon>Pseudomonadati</taxon>
        <taxon>Bacteroidota</taxon>
        <taxon>Cytophagia</taxon>
        <taxon>Cytophagales</taxon>
        <taxon>Cytophagaceae</taxon>
        <taxon>Spirosoma</taxon>
    </lineage>
</organism>
<comment type="caution">
    <text evidence="2">The sequence shown here is derived from an EMBL/GenBank/DDBJ whole genome shotgun (WGS) entry which is preliminary data.</text>
</comment>
<feature type="chain" id="PRO_5045498370" description="Outer membrane protein beta-barrel domain-containing protein" evidence="1">
    <location>
        <begin position="21"/>
        <end position="203"/>
    </location>
</feature>
<protein>
    <recommendedName>
        <fullName evidence="4">Outer membrane protein beta-barrel domain-containing protein</fullName>
    </recommendedName>
</protein>
<feature type="signal peptide" evidence="1">
    <location>
        <begin position="1"/>
        <end position="20"/>
    </location>
</feature>
<reference evidence="3" key="1">
    <citation type="journal article" date="2019" name="Int. J. Syst. Evol. Microbiol.">
        <title>The Global Catalogue of Microorganisms (GCM) 10K type strain sequencing project: providing services to taxonomists for standard genome sequencing and annotation.</title>
        <authorList>
            <consortium name="The Broad Institute Genomics Platform"/>
            <consortium name="The Broad Institute Genome Sequencing Center for Infectious Disease"/>
            <person name="Wu L."/>
            <person name="Ma J."/>
        </authorList>
    </citation>
    <scope>NUCLEOTIDE SEQUENCE [LARGE SCALE GENOMIC DNA]</scope>
    <source>
        <strain evidence="3">KCTC 52490</strain>
    </source>
</reference>
<dbReference type="SUPFAM" id="SSF56935">
    <property type="entry name" value="Porins"/>
    <property type="match status" value="1"/>
</dbReference>
<evidence type="ECO:0008006" key="4">
    <source>
        <dbReference type="Google" id="ProtNLM"/>
    </source>
</evidence>
<gene>
    <name evidence="2" type="ORF">ACFS25_26215</name>
</gene>
<accession>A0ABW6ARR5</accession>